<evidence type="ECO:0000256" key="3">
    <source>
        <dbReference type="ARBA" id="ARBA00022989"/>
    </source>
</evidence>
<evidence type="ECO:0000256" key="2">
    <source>
        <dbReference type="ARBA" id="ARBA00022692"/>
    </source>
</evidence>
<evidence type="ECO:0000256" key="1">
    <source>
        <dbReference type="ARBA" id="ARBA00004141"/>
    </source>
</evidence>
<keyword evidence="5" id="KW-0675">Receptor</keyword>
<dbReference type="Pfam" id="PF01094">
    <property type="entry name" value="ANF_receptor"/>
    <property type="match status" value="3"/>
</dbReference>
<proteinExistence type="predicted"/>
<dbReference type="SUPFAM" id="SSF53822">
    <property type="entry name" value="Periplasmic binding protein-like I"/>
    <property type="match status" value="3"/>
</dbReference>
<dbReference type="InterPro" id="IPR028082">
    <property type="entry name" value="Peripla_BP_I"/>
</dbReference>
<evidence type="ECO:0000256" key="4">
    <source>
        <dbReference type="ARBA" id="ARBA00023136"/>
    </source>
</evidence>
<comment type="caution">
    <text evidence="9">The sequence shown here is derived from an EMBL/GenBank/DDBJ whole genome shotgun (WGS) entry which is preliminary data.</text>
</comment>
<dbReference type="InterPro" id="IPR050726">
    <property type="entry name" value="mGluR"/>
</dbReference>
<feature type="transmembrane region" description="Helical" evidence="7">
    <location>
        <begin position="1648"/>
        <end position="1667"/>
    </location>
</feature>
<dbReference type="PROSITE" id="PS50259">
    <property type="entry name" value="G_PROTEIN_RECEP_F3_4"/>
    <property type="match status" value="1"/>
</dbReference>
<feature type="domain" description="G-protein coupled receptors family 3 profile" evidence="8">
    <location>
        <begin position="1425"/>
        <end position="1673"/>
    </location>
</feature>
<evidence type="ECO:0000259" key="8">
    <source>
        <dbReference type="PROSITE" id="PS50259"/>
    </source>
</evidence>
<keyword evidence="2 7" id="KW-0812">Transmembrane</keyword>
<feature type="transmembrane region" description="Helical" evidence="7">
    <location>
        <begin position="1533"/>
        <end position="1553"/>
    </location>
</feature>
<dbReference type="Gene3D" id="3.40.50.2300">
    <property type="match status" value="5"/>
</dbReference>
<dbReference type="InterPro" id="IPR001828">
    <property type="entry name" value="ANF_lig-bd_rcpt"/>
</dbReference>
<feature type="transmembrane region" description="Helical" evidence="7">
    <location>
        <begin position="12"/>
        <end position="33"/>
    </location>
</feature>
<organism evidence="9 10">
    <name type="scientific">Potamilus streckersoni</name>
    <dbReference type="NCBI Taxonomy" id="2493646"/>
    <lineage>
        <taxon>Eukaryota</taxon>
        <taxon>Metazoa</taxon>
        <taxon>Spiralia</taxon>
        <taxon>Lophotrochozoa</taxon>
        <taxon>Mollusca</taxon>
        <taxon>Bivalvia</taxon>
        <taxon>Autobranchia</taxon>
        <taxon>Heteroconchia</taxon>
        <taxon>Palaeoheterodonta</taxon>
        <taxon>Unionida</taxon>
        <taxon>Unionoidea</taxon>
        <taxon>Unionidae</taxon>
        <taxon>Ambleminae</taxon>
        <taxon>Lampsilini</taxon>
        <taxon>Potamilus</taxon>
    </lineage>
</organism>
<dbReference type="GO" id="GO:0004930">
    <property type="term" value="F:G protein-coupled receptor activity"/>
    <property type="evidence" value="ECO:0007669"/>
    <property type="project" value="InterPro"/>
</dbReference>
<evidence type="ECO:0000313" key="9">
    <source>
        <dbReference type="EMBL" id="KAK3579378.1"/>
    </source>
</evidence>
<name>A0AAE0RTT3_9BIVA</name>
<dbReference type="InterPro" id="IPR000337">
    <property type="entry name" value="GPCR_3"/>
</dbReference>
<evidence type="ECO:0000256" key="5">
    <source>
        <dbReference type="ARBA" id="ARBA00023170"/>
    </source>
</evidence>
<keyword evidence="10" id="KW-1185">Reference proteome</keyword>
<dbReference type="InterPro" id="IPR017978">
    <property type="entry name" value="GPCR_3_C"/>
</dbReference>
<accession>A0AAE0RTT3</accession>
<feature type="transmembrane region" description="Helical" evidence="7">
    <location>
        <begin position="1494"/>
        <end position="1512"/>
    </location>
</feature>
<dbReference type="Proteomes" id="UP001195483">
    <property type="component" value="Unassembled WGS sequence"/>
</dbReference>
<evidence type="ECO:0000313" key="10">
    <source>
        <dbReference type="Proteomes" id="UP001195483"/>
    </source>
</evidence>
<feature type="transmembrane region" description="Helical" evidence="7">
    <location>
        <begin position="1460"/>
        <end position="1482"/>
    </location>
</feature>
<dbReference type="EMBL" id="JAEAOA010001776">
    <property type="protein sequence ID" value="KAK3579378.1"/>
    <property type="molecule type" value="Genomic_DNA"/>
</dbReference>
<dbReference type="Pfam" id="PF00003">
    <property type="entry name" value="7tm_3"/>
    <property type="match status" value="1"/>
</dbReference>
<dbReference type="PANTHER" id="PTHR24060">
    <property type="entry name" value="METABOTROPIC GLUTAMATE RECEPTOR"/>
    <property type="match status" value="1"/>
</dbReference>
<reference evidence="9" key="2">
    <citation type="journal article" date="2021" name="Genome Biol. Evol.">
        <title>Developing a high-quality reference genome for a parasitic bivalve with doubly uniparental inheritance (Bivalvia: Unionida).</title>
        <authorList>
            <person name="Smith C.H."/>
        </authorList>
    </citation>
    <scope>NUCLEOTIDE SEQUENCE</scope>
    <source>
        <strain evidence="9">CHS0354</strain>
        <tissue evidence="9">Mantle</tissue>
    </source>
</reference>
<feature type="transmembrane region" description="Helical" evidence="7">
    <location>
        <begin position="1586"/>
        <end position="1607"/>
    </location>
</feature>
<evidence type="ECO:0000256" key="7">
    <source>
        <dbReference type="SAM" id="Phobius"/>
    </source>
</evidence>
<reference evidence="9" key="3">
    <citation type="submission" date="2023-05" db="EMBL/GenBank/DDBJ databases">
        <authorList>
            <person name="Smith C.H."/>
        </authorList>
    </citation>
    <scope>NUCLEOTIDE SEQUENCE</scope>
    <source>
        <strain evidence="9">CHS0354</strain>
        <tissue evidence="9">Mantle</tissue>
    </source>
</reference>
<dbReference type="CDD" id="cd13953">
    <property type="entry name" value="7tm_classC_mGluR-like"/>
    <property type="match status" value="1"/>
</dbReference>
<dbReference type="GO" id="GO:0016020">
    <property type="term" value="C:membrane"/>
    <property type="evidence" value="ECO:0007669"/>
    <property type="project" value="UniProtKB-SubCell"/>
</dbReference>
<comment type="subcellular location">
    <subcellularLocation>
        <location evidence="1">Membrane</location>
        <topology evidence="1">Multi-pass membrane protein</topology>
    </subcellularLocation>
</comment>
<keyword evidence="4 7" id="KW-0472">Membrane</keyword>
<feature type="transmembrane region" description="Helical" evidence="7">
    <location>
        <begin position="1424"/>
        <end position="1448"/>
    </location>
</feature>
<reference evidence="9" key="1">
    <citation type="journal article" date="2021" name="Genome Biol. Evol.">
        <title>A High-Quality Reference Genome for a Parasitic Bivalve with Doubly Uniparental Inheritance (Bivalvia: Unionida).</title>
        <authorList>
            <person name="Smith C.H."/>
        </authorList>
    </citation>
    <scope>NUCLEOTIDE SEQUENCE</scope>
    <source>
        <strain evidence="9">CHS0354</strain>
    </source>
</reference>
<sequence>MFKTFFCQRYDNTTIMAATIFVISSLMFMQFPVTLTIDAFMSKPGNISFLILFDIHRTRLDNGSCTDVDYSVLEIAHGINWISTAVSLEKETVPGFLLFDTCGSPERALQTLASSLFDGGCIAGDNSTIAGVFSYTSQAVSDTIENLLSPTGILHLDVRQQFQPTTTVRAQPESHLSVTLPSKRKVEAAVELLKMLNWMYITTISDNMEATKAERDLLEKDVKERGVCIKDSLTVVSGNINRTQLSSIGTKAIVIFVSENSLAEQIAGLVTTESISLVLGQGVESALLNNELYLEDEYPSLNGFVKYFSSETWNATDWDQITKDYLVTKHGCLLNTTTNIFDCLVNTTEQYLLLRTKKRDMHKVLGAYKILWAAGKHVVSRGCGVQTGVNKCPSLLDAVKITIGGTGVLAGEAVEEIADDAYNVSLWWVQQGHAQKVGRFVNEYVVSNASLQVSSMEYFATSKCFGDCQECSSCESALNSDIPILFIPGDIFVIASVPVHEPGSECRSWSWKGLEVTEALLYGLNSSRSSVLEVGLLVVDSCGSDLKGDLILSEIERCPFKSSRNSTLKVNGRNSAVPILLNESPRSYFLKSTTDSKTRFVVTNSGIYFKELKFDRYISATVALFKELAWNYIAVIHSSDDLSKILLSEFLRAFDNNSVCVSSLIKFDAGSTNSNLIVRAFMDIPRDSTVVIFITNEMDTSNAIETLKNITNSSLMHYIFYPWIQDDHESSIFSELPAGSILIEPYQTQSDADFTAYLNALTGYNNNRNSWWSRFHETLYGCEINVNPKSFAQTCDNITHTVNKLRSNPMSYYVQQMMRTIASALQDLAGSLCLNGTVPCDKFREKIHDPTANISDFSSLSEFYSNGEMKVPLQISNYQTVNSTTIKVIRVAQYDVFGKFTSAGSSWSMQNSKGDLLKAESVCKGWCPRCVACNGSIKPNQEFSHISGDVLLTGFFPMRNTGDLTLSCGTYAIQRGSATLADAFLFAIRTFKDLFPRILTNVSVGSLIFDTCSNAVLADQMLLNFETCHLSLNTEYDSHPPSPFIVPGYIFQGTTLETQSAREDIQRINKLGIFVDDDGILSIASMGSIFGTNINSSFHVVIEFVYAMNWDYVTLITSGDNSAEFNSFRDIAMMRNICIDVHSQISSSNSKSFLNALDVVRNSSANVVIVFASDLEIRSLFQPLVSQPALVKTWIVSKESRTSIKKFGDLLLPLGSILIQSDGTTNAAYQTYLSNLESGNPSVDTGNPWLQKFATTGKIQMGDLLNSAASAIIKSVFIMLHAIDGAYNKLCPLRNGLCKDFAREGNAETVKQLKNVFFEYQGEKVNLAEGSLNLALYTLYNSQAKGFQSIGTWKEGILEINKAEIKSYDSNIFELPTPRNSNCYKSCRCINVKEKVTPVVSISSQPYGPDRIYGETTASFIPDLWRIIVLIIACSGAAITLILMLFILSKVCTGALIRRYIILGILLLVAIVFLFISIFPFLFSPSESGCGMRFFAHGFSYAFAFAIILTKMMTLRDYRYIGLGGEISRLNQVLSVFFLTGVQIAIGVQWWVLKRPFFIEEKYSKVTANTTENITYYACEFQRIDFVAYNVYVMLLVVVCSLYGILVRKESKNMGEARLLLIFSWTSVGIWTSWIIVFFVLPRQHSEFIVSLEMLVSAVAMLAIIYLPKLTTIAKLKYDVSERESGEKSRQNGYKIDSGFYFERPYSLPETLDNTDSFLNKYQGYPRSLQTFDTSLSY</sequence>
<evidence type="ECO:0000256" key="6">
    <source>
        <dbReference type="ARBA" id="ARBA00023180"/>
    </source>
</evidence>
<dbReference type="PRINTS" id="PR00248">
    <property type="entry name" value="GPCRMGR"/>
</dbReference>
<protein>
    <recommendedName>
        <fullName evidence="8">G-protein coupled receptors family 3 profile domain-containing protein</fullName>
    </recommendedName>
</protein>
<feature type="transmembrane region" description="Helical" evidence="7">
    <location>
        <begin position="1619"/>
        <end position="1642"/>
    </location>
</feature>
<keyword evidence="6" id="KW-0325">Glycoprotein</keyword>
<gene>
    <name evidence="9" type="ORF">CHS0354_029681</name>
</gene>
<keyword evidence="3 7" id="KW-1133">Transmembrane helix</keyword>